<dbReference type="SUPFAM" id="SSF54523">
    <property type="entry name" value="Pili subunits"/>
    <property type="match status" value="1"/>
</dbReference>
<dbReference type="InterPro" id="IPR045584">
    <property type="entry name" value="Pilin-like"/>
</dbReference>
<feature type="transmembrane region" description="Helical" evidence="1">
    <location>
        <begin position="24"/>
        <end position="48"/>
    </location>
</feature>
<gene>
    <name evidence="2" type="ORF">A2756_02385</name>
</gene>
<keyword evidence="1" id="KW-0812">Transmembrane</keyword>
<organism evidence="2 3">
    <name type="scientific">Candidatus Ryanbacteria bacterium RIFCSPHIGHO2_01_FULL_48_27</name>
    <dbReference type="NCBI Taxonomy" id="1802115"/>
    <lineage>
        <taxon>Bacteria</taxon>
        <taxon>Candidatus Ryaniibacteriota</taxon>
    </lineage>
</organism>
<dbReference type="PROSITE" id="PS00409">
    <property type="entry name" value="PROKAR_NTER_METHYL"/>
    <property type="match status" value="1"/>
</dbReference>
<protein>
    <recommendedName>
        <fullName evidence="4">General secretion pathway GspH domain-containing protein</fullName>
    </recommendedName>
</protein>
<evidence type="ECO:0000256" key="1">
    <source>
        <dbReference type="SAM" id="Phobius"/>
    </source>
</evidence>
<reference evidence="2 3" key="1">
    <citation type="journal article" date="2016" name="Nat. Commun.">
        <title>Thousands of microbial genomes shed light on interconnected biogeochemical processes in an aquifer system.</title>
        <authorList>
            <person name="Anantharaman K."/>
            <person name="Brown C.T."/>
            <person name="Hug L.A."/>
            <person name="Sharon I."/>
            <person name="Castelle C.J."/>
            <person name="Probst A.J."/>
            <person name="Thomas B.C."/>
            <person name="Singh A."/>
            <person name="Wilkins M.J."/>
            <person name="Karaoz U."/>
            <person name="Brodie E.L."/>
            <person name="Williams K.H."/>
            <person name="Hubbard S.S."/>
            <person name="Banfield J.F."/>
        </authorList>
    </citation>
    <scope>NUCLEOTIDE SEQUENCE [LARGE SCALE GENOMIC DNA]</scope>
</reference>
<dbReference type="Gene3D" id="3.30.700.10">
    <property type="entry name" value="Glycoprotein, Type 4 Pilin"/>
    <property type="match status" value="1"/>
</dbReference>
<name>A0A1G2G6A9_9BACT</name>
<dbReference type="AlphaFoldDB" id="A0A1G2G6A9"/>
<dbReference type="STRING" id="1802115.A2756_02385"/>
<proteinExistence type="predicted"/>
<comment type="caution">
    <text evidence="2">The sequence shown here is derived from an EMBL/GenBank/DDBJ whole genome shotgun (WGS) entry which is preliminary data.</text>
</comment>
<dbReference type="InterPro" id="IPR012902">
    <property type="entry name" value="N_methyl_site"/>
</dbReference>
<evidence type="ECO:0008006" key="4">
    <source>
        <dbReference type="Google" id="ProtNLM"/>
    </source>
</evidence>
<dbReference type="Pfam" id="PF07963">
    <property type="entry name" value="N_methyl"/>
    <property type="match status" value="1"/>
</dbReference>
<dbReference type="NCBIfam" id="TIGR02532">
    <property type="entry name" value="IV_pilin_GFxxxE"/>
    <property type="match status" value="1"/>
</dbReference>
<keyword evidence="1" id="KW-1133">Transmembrane helix</keyword>
<sequence>MSTEAPPGVGFIWYHKAMRRGFTLIEMMLVIALIAMVTVIAVGGFSLFQHQSDLNAAADTVIAIMEEARSKTLSSRDQSQYGVRFNNDRVLLFVGSSLPVDVATLPAATSTDGFREYILPPSVEASTTIAVDAKHEDAVFKRLTGETASGTIKLWSKGDTTKVKTISIQSTGIILLR</sequence>
<accession>A0A1G2G6A9</accession>
<dbReference type="Proteomes" id="UP000177785">
    <property type="component" value="Unassembled WGS sequence"/>
</dbReference>
<evidence type="ECO:0000313" key="2">
    <source>
        <dbReference type="EMBL" id="OGZ45733.1"/>
    </source>
</evidence>
<keyword evidence="1" id="KW-0472">Membrane</keyword>
<dbReference type="EMBL" id="MHNL01000005">
    <property type="protein sequence ID" value="OGZ45733.1"/>
    <property type="molecule type" value="Genomic_DNA"/>
</dbReference>
<evidence type="ECO:0000313" key="3">
    <source>
        <dbReference type="Proteomes" id="UP000177785"/>
    </source>
</evidence>